<dbReference type="Proteomes" id="UP000267821">
    <property type="component" value="Unassembled WGS sequence"/>
</dbReference>
<dbReference type="SMART" id="SM01293">
    <property type="entry name" value="DUF3402"/>
    <property type="match status" value="1"/>
</dbReference>
<dbReference type="OrthoDB" id="18234at2759"/>
<dbReference type="InterPro" id="IPR012486">
    <property type="entry name" value="Far11/STRP_N"/>
</dbReference>
<organism evidence="4 5">
    <name type="scientific">Terfezia boudieri ATCC MYA-4762</name>
    <dbReference type="NCBI Taxonomy" id="1051890"/>
    <lineage>
        <taxon>Eukaryota</taxon>
        <taxon>Fungi</taxon>
        <taxon>Dikarya</taxon>
        <taxon>Ascomycota</taxon>
        <taxon>Pezizomycotina</taxon>
        <taxon>Pezizomycetes</taxon>
        <taxon>Pezizales</taxon>
        <taxon>Pezizaceae</taxon>
        <taxon>Terfezia</taxon>
    </lineage>
</organism>
<feature type="region of interest" description="Disordered" evidence="1">
    <location>
        <begin position="951"/>
        <end position="994"/>
    </location>
</feature>
<keyword evidence="5" id="KW-1185">Reference proteome</keyword>
<dbReference type="Pfam" id="PF07923">
    <property type="entry name" value="N1221"/>
    <property type="match status" value="1"/>
</dbReference>
<evidence type="ECO:0000259" key="2">
    <source>
        <dbReference type="SMART" id="SM01292"/>
    </source>
</evidence>
<dbReference type="GO" id="GO:0007010">
    <property type="term" value="P:cytoskeleton organization"/>
    <property type="evidence" value="ECO:0007669"/>
    <property type="project" value="TreeGrafter"/>
</dbReference>
<evidence type="ECO:0008006" key="6">
    <source>
        <dbReference type="Google" id="ProtNLM"/>
    </source>
</evidence>
<dbReference type="InParanoid" id="A0A3N4LJE7"/>
<dbReference type="InterPro" id="IPR040185">
    <property type="entry name" value="Far11/STRP"/>
</dbReference>
<feature type="region of interest" description="Disordered" evidence="1">
    <location>
        <begin position="727"/>
        <end position="769"/>
    </location>
</feature>
<accession>A0A3N4LJE7</accession>
<evidence type="ECO:0000259" key="3">
    <source>
        <dbReference type="SMART" id="SM01293"/>
    </source>
</evidence>
<proteinExistence type="predicted"/>
<reference evidence="4 5" key="1">
    <citation type="journal article" date="2018" name="Nat. Ecol. Evol.">
        <title>Pezizomycetes genomes reveal the molecular basis of ectomycorrhizal truffle lifestyle.</title>
        <authorList>
            <person name="Murat C."/>
            <person name="Payen T."/>
            <person name="Noel B."/>
            <person name="Kuo A."/>
            <person name="Morin E."/>
            <person name="Chen J."/>
            <person name="Kohler A."/>
            <person name="Krizsan K."/>
            <person name="Balestrini R."/>
            <person name="Da Silva C."/>
            <person name="Montanini B."/>
            <person name="Hainaut M."/>
            <person name="Levati E."/>
            <person name="Barry K.W."/>
            <person name="Belfiori B."/>
            <person name="Cichocki N."/>
            <person name="Clum A."/>
            <person name="Dockter R.B."/>
            <person name="Fauchery L."/>
            <person name="Guy J."/>
            <person name="Iotti M."/>
            <person name="Le Tacon F."/>
            <person name="Lindquist E.A."/>
            <person name="Lipzen A."/>
            <person name="Malagnac F."/>
            <person name="Mello A."/>
            <person name="Molinier V."/>
            <person name="Miyauchi S."/>
            <person name="Poulain J."/>
            <person name="Riccioni C."/>
            <person name="Rubini A."/>
            <person name="Sitrit Y."/>
            <person name="Splivallo R."/>
            <person name="Traeger S."/>
            <person name="Wang M."/>
            <person name="Zifcakova L."/>
            <person name="Wipf D."/>
            <person name="Zambonelli A."/>
            <person name="Paolocci F."/>
            <person name="Nowrousian M."/>
            <person name="Ottonello S."/>
            <person name="Baldrian P."/>
            <person name="Spatafora J.W."/>
            <person name="Henrissat B."/>
            <person name="Nagy L.G."/>
            <person name="Aury J.M."/>
            <person name="Wincker P."/>
            <person name="Grigoriev I.V."/>
            <person name="Bonfante P."/>
            <person name="Martin F.M."/>
        </authorList>
    </citation>
    <scope>NUCLEOTIDE SEQUENCE [LARGE SCALE GENOMIC DNA]</scope>
    <source>
        <strain evidence="4 5">ATCC MYA-4762</strain>
    </source>
</reference>
<dbReference type="SMART" id="SM01292">
    <property type="entry name" value="N1221"/>
    <property type="match status" value="1"/>
</dbReference>
<dbReference type="Pfam" id="PF11882">
    <property type="entry name" value="DUF3402"/>
    <property type="match status" value="1"/>
</dbReference>
<feature type="compositionally biased region" description="Low complexity" evidence="1">
    <location>
        <begin position="759"/>
        <end position="769"/>
    </location>
</feature>
<name>A0A3N4LJE7_9PEZI</name>
<feature type="domain" description="Far11/STRP N-terminal" evidence="2">
    <location>
        <begin position="53"/>
        <end position="393"/>
    </location>
</feature>
<feature type="compositionally biased region" description="Pro residues" evidence="1">
    <location>
        <begin position="741"/>
        <end position="758"/>
    </location>
</feature>
<evidence type="ECO:0000313" key="4">
    <source>
        <dbReference type="EMBL" id="RPB20771.1"/>
    </source>
</evidence>
<dbReference type="PANTHER" id="PTHR13239">
    <property type="entry name" value="PROTEIN REQUIRED FOR HYPHAL ANASTOMOSIS HAM-2"/>
    <property type="match status" value="1"/>
</dbReference>
<feature type="compositionally biased region" description="Pro residues" evidence="1">
    <location>
        <begin position="590"/>
        <end position="599"/>
    </location>
</feature>
<protein>
    <recommendedName>
        <fullName evidence="6">N1221-domain-containing protein</fullName>
    </recommendedName>
</protein>
<gene>
    <name evidence="4" type="ORF">L211DRAFT_791593</name>
</gene>
<dbReference type="FunCoup" id="A0A3N4LJE7">
    <property type="interactions" value="27"/>
</dbReference>
<dbReference type="STRING" id="1051890.A0A3N4LJE7"/>
<dbReference type="PANTHER" id="PTHR13239:SF4">
    <property type="entry name" value="AT25231P"/>
    <property type="match status" value="1"/>
</dbReference>
<sequence>MNVNSLALRIDTGPIHQQQPLNNAADTGPLTTQDSLSLGQLKKLVSEGVKAKAPEYAFAYTDTDILPNELNDFFSYDRAEMDLILAAREEFNTQWKEFCMGTKISGKKSRPKIGAEVMRWRDADPERRQKFVVRFVDSLETIDQGKRVRALEVLSYIVQGVFGEATSEHDQLYWVVENSKLLQKCVAIDTVYQVFRGIMDKIYLPEHPPSDQQLLDLKELRHSILILYFILTVYIPSALMDPTSHRKPSPPSSFLSSPSFRRPPLYSAPTTAECDALRDEIADLDPLFIPWLIKTISQIRWQDDEKQKDQIPLQQLLLLTWKGILVGIGSIKNPKHLSKAKSYARVKEGLSKRVDKKLITASPLDYHNFRQDILAKYPAYNPPPAVNGFEIERLSPYDGLSGTHCTAGANGILGGTTSSILNQPVHIATPAPSPPPSPVGGKGAKKQNYQTNQNFPFLYPPPNSSASSIWGRVEVGQMDATSVPESILEAGDLFQRRIRMTLAMRQLWKEREEFLRHERGWAGGLGLGDEPISNPKSKVGQNEKFGSQICMEERRLRTVEDLYTNCLSNLQSFIIVCLKVVLQNLCTPTAPPAPHPPPTDDQASSGDNGETGVTAGAQPTDDTKWNMMRETEIMSKAVSAIFLLLLKWFRVSHVLKFEYMTQLLLDTSYLPLMLRIFSHQDVGTHVNTKTDRSEYSYLHYCKVNSAAPEPDDNEIFKHQEEEDLDLDDAIPPPIKMRRDTLPPPAPPPNKPPPLPPTSPSQASPQSKKAPTIITDYSWRNFFTVVNYLRIMQKICKGKAHRNLLLVQYKSSPSLRKALKCSQDDMRLYTLKLFKGQVPYCGRKWRQGNMKVITGIYLHCRPELRDDWLAGADVDAEVEDALPQEHAIRALTNFYNIQRYPMSMGADEDMLNEEKDFFVRELERMHVLGIGGIAGQGLGEFVGEGSGQGGIAGSMVQGNGAGSGPGSGAGDREVESNVGSTWEALGEQWGEMPPI</sequence>
<evidence type="ECO:0000313" key="5">
    <source>
        <dbReference type="Proteomes" id="UP000267821"/>
    </source>
</evidence>
<feature type="region of interest" description="Disordered" evidence="1">
    <location>
        <begin position="590"/>
        <end position="625"/>
    </location>
</feature>
<dbReference type="GO" id="GO:0005829">
    <property type="term" value="C:cytosol"/>
    <property type="evidence" value="ECO:0007669"/>
    <property type="project" value="TreeGrafter"/>
</dbReference>
<feature type="compositionally biased region" description="Gly residues" evidence="1">
    <location>
        <begin position="958"/>
        <end position="968"/>
    </location>
</feature>
<dbReference type="AlphaFoldDB" id="A0A3N4LJE7"/>
<feature type="domain" description="Far11/STRP C-terminal" evidence="3">
    <location>
        <begin position="484"/>
        <end position="921"/>
    </location>
</feature>
<feature type="region of interest" description="Disordered" evidence="1">
    <location>
        <begin position="428"/>
        <end position="447"/>
    </location>
</feature>
<evidence type="ECO:0000256" key="1">
    <source>
        <dbReference type="SAM" id="MobiDB-lite"/>
    </source>
</evidence>
<dbReference type="InterPro" id="IPR021819">
    <property type="entry name" value="Far11/STRP_C"/>
</dbReference>
<dbReference type="EMBL" id="ML121567">
    <property type="protein sequence ID" value="RPB20771.1"/>
    <property type="molecule type" value="Genomic_DNA"/>
</dbReference>